<evidence type="ECO:0000313" key="2">
    <source>
        <dbReference type="Proteomes" id="UP000054107"/>
    </source>
</evidence>
<dbReference type="OrthoDB" id="2241190at2759"/>
<keyword evidence="2" id="KW-1185">Reference proteome</keyword>
<proteinExistence type="predicted"/>
<sequence length="72" mass="8430">MSVRFIYKNGKGEVVDESGNMHFAMDIDTEAYPIDYVTNYDEHLDCKPPDKAKEKPHKYSISDNIERGYKWV</sequence>
<dbReference type="EMBL" id="LN718810">
    <property type="protein sequence ID" value="CEP06924.1"/>
    <property type="molecule type" value="Genomic_DNA"/>
</dbReference>
<protein>
    <submittedName>
        <fullName evidence="1">Uncharacterized protein</fullName>
    </submittedName>
</protein>
<reference evidence="1 2" key="1">
    <citation type="submission" date="2014-09" db="EMBL/GenBank/DDBJ databases">
        <authorList>
            <person name="Ellenberger Sabrina"/>
        </authorList>
    </citation>
    <scope>NUCLEOTIDE SEQUENCE [LARGE SCALE GENOMIC DNA]</scope>
    <source>
        <strain evidence="1 2">CBS 412.66</strain>
    </source>
</reference>
<dbReference type="AlphaFoldDB" id="A0A0B7MVT5"/>
<evidence type="ECO:0000313" key="1">
    <source>
        <dbReference type="EMBL" id="CEP06924.1"/>
    </source>
</evidence>
<gene>
    <name evidence="1" type="primary">PARPA_00179.1 scaffold 368</name>
</gene>
<name>A0A0B7MVT5_9FUNG</name>
<dbReference type="Proteomes" id="UP000054107">
    <property type="component" value="Unassembled WGS sequence"/>
</dbReference>
<accession>A0A0B7MVT5</accession>
<organism evidence="1 2">
    <name type="scientific">Parasitella parasitica</name>
    <dbReference type="NCBI Taxonomy" id="35722"/>
    <lineage>
        <taxon>Eukaryota</taxon>
        <taxon>Fungi</taxon>
        <taxon>Fungi incertae sedis</taxon>
        <taxon>Mucoromycota</taxon>
        <taxon>Mucoromycotina</taxon>
        <taxon>Mucoromycetes</taxon>
        <taxon>Mucorales</taxon>
        <taxon>Mucorineae</taxon>
        <taxon>Mucoraceae</taxon>
        <taxon>Parasitella</taxon>
    </lineage>
</organism>